<dbReference type="RefSeq" id="WP_390217355.1">
    <property type="nucleotide sequence ID" value="NZ_JBHSZV010000040.1"/>
</dbReference>
<evidence type="ECO:0000256" key="7">
    <source>
        <dbReference type="ARBA" id="ARBA00023053"/>
    </source>
</evidence>
<keyword evidence="3 14" id="KW-1003">Cell membrane</keyword>
<comment type="activity regulation">
    <text evidence="14">Na(+) is not transported, but it plays an essential structural role and its presence is essential for fluoride channel function.</text>
</comment>
<dbReference type="Pfam" id="PF02537">
    <property type="entry name" value="CRCB"/>
    <property type="match status" value="1"/>
</dbReference>
<evidence type="ECO:0000256" key="8">
    <source>
        <dbReference type="ARBA" id="ARBA00023065"/>
    </source>
</evidence>
<evidence type="ECO:0000256" key="12">
    <source>
        <dbReference type="ARBA" id="ARBA00035585"/>
    </source>
</evidence>
<evidence type="ECO:0000256" key="9">
    <source>
        <dbReference type="ARBA" id="ARBA00023136"/>
    </source>
</evidence>
<comment type="similarity">
    <text evidence="11 14">Belongs to the fluoride channel Fluc/FEX (TC 1.A.43) family.</text>
</comment>
<protein>
    <recommendedName>
        <fullName evidence="14">Fluoride-specific ion channel FluC</fullName>
    </recommendedName>
</protein>
<dbReference type="InterPro" id="IPR003691">
    <property type="entry name" value="FluC"/>
</dbReference>
<evidence type="ECO:0000256" key="4">
    <source>
        <dbReference type="ARBA" id="ARBA00022692"/>
    </source>
</evidence>
<feature type="transmembrane region" description="Helical" evidence="14">
    <location>
        <begin position="64"/>
        <end position="84"/>
    </location>
</feature>
<evidence type="ECO:0000256" key="13">
    <source>
        <dbReference type="ARBA" id="ARBA00049940"/>
    </source>
</evidence>
<evidence type="ECO:0000256" key="5">
    <source>
        <dbReference type="ARBA" id="ARBA00022723"/>
    </source>
</evidence>
<evidence type="ECO:0000313" key="15">
    <source>
        <dbReference type="EMBL" id="MFC7063186.1"/>
    </source>
</evidence>
<keyword evidence="8 14" id="KW-0406">Ion transport</keyword>
<keyword evidence="9 14" id="KW-0472">Membrane</keyword>
<keyword evidence="7 14" id="KW-0915">Sodium</keyword>
<organism evidence="15 16">
    <name type="scientific">Halobacillus seohaensis</name>
    <dbReference type="NCBI Taxonomy" id="447421"/>
    <lineage>
        <taxon>Bacteria</taxon>
        <taxon>Bacillati</taxon>
        <taxon>Bacillota</taxon>
        <taxon>Bacilli</taxon>
        <taxon>Bacillales</taxon>
        <taxon>Bacillaceae</taxon>
        <taxon>Halobacillus</taxon>
    </lineage>
</organism>
<evidence type="ECO:0000256" key="11">
    <source>
        <dbReference type="ARBA" id="ARBA00035120"/>
    </source>
</evidence>
<comment type="catalytic activity">
    <reaction evidence="12">
        <text>fluoride(in) = fluoride(out)</text>
        <dbReference type="Rhea" id="RHEA:76159"/>
        <dbReference type="ChEBI" id="CHEBI:17051"/>
    </reaction>
    <physiologicalReaction direction="left-to-right" evidence="12">
        <dbReference type="Rhea" id="RHEA:76160"/>
    </physiologicalReaction>
</comment>
<feature type="binding site" evidence="14">
    <location>
        <position position="74"/>
    </location>
    <ligand>
        <name>Na(+)</name>
        <dbReference type="ChEBI" id="CHEBI:29101"/>
        <note>structural</note>
    </ligand>
</feature>
<comment type="subcellular location">
    <subcellularLocation>
        <location evidence="1 14">Cell membrane</location>
        <topology evidence="1 14">Multi-pass membrane protein</topology>
    </subcellularLocation>
</comment>
<dbReference type="PANTHER" id="PTHR28259:SF16">
    <property type="entry name" value="FLUORIDE-SPECIFIC ION CHANNEL FLUC 2"/>
    <property type="match status" value="1"/>
</dbReference>
<evidence type="ECO:0000313" key="16">
    <source>
        <dbReference type="Proteomes" id="UP001596410"/>
    </source>
</evidence>
<dbReference type="EMBL" id="JBHSZV010000040">
    <property type="protein sequence ID" value="MFC7063186.1"/>
    <property type="molecule type" value="Genomic_DNA"/>
</dbReference>
<proteinExistence type="inferred from homology"/>
<gene>
    <name evidence="14" type="primary">fluC</name>
    <name evidence="14" type="synonym">crcB</name>
    <name evidence="15" type="ORF">ACFQIC_15300</name>
</gene>
<feature type="transmembrane region" description="Helical" evidence="14">
    <location>
        <begin position="37"/>
        <end position="58"/>
    </location>
</feature>
<dbReference type="PANTHER" id="PTHR28259">
    <property type="entry name" value="FLUORIDE EXPORT PROTEIN 1-RELATED"/>
    <property type="match status" value="1"/>
</dbReference>
<dbReference type="Proteomes" id="UP001596410">
    <property type="component" value="Unassembled WGS sequence"/>
</dbReference>
<feature type="binding site" evidence="14">
    <location>
        <position position="77"/>
    </location>
    <ligand>
        <name>Na(+)</name>
        <dbReference type="ChEBI" id="CHEBI:29101"/>
        <note>structural</note>
    </ligand>
</feature>
<keyword evidence="4 14" id="KW-0812">Transmembrane</keyword>
<evidence type="ECO:0000256" key="2">
    <source>
        <dbReference type="ARBA" id="ARBA00022448"/>
    </source>
</evidence>
<keyword evidence="6 14" id="KW-1133">Transmembrane helix</keyword>
<comment type="caution">
    <text evidence="15">The sequence shown here is derived from an EMBL/GenBank/DDBJ whole genome shotgun (WGS) entry which is preliminary data.</text>
</comment>
<feature type="transmembrane region" description="Helical" evidence="14">
    <location>
        <begin position="96"/>
        <end position="117"/>
    </location>
</feature>
<keyword evidence="5 14" id="KW-0479">Metal-binding</keyword>
<keyword evidence="10 14" id="KW-0407">Ion channel</keyword>
<evidence type="ECO:0000256" key="3">
    <source>
        <dbReference type="ARBA" id="ARBA00022475"/>
    </source>
</evidence>
<reference evidence="16" key="1">
    <citation type="journal article" date="2019" name="Int. J. Syst. Evol. Microbiol.">
        <title>The Global Catalogue of Microorganisms (GCM) 10K type strain sequencing project: providing services to taxonomists for standard genome sequencing and annotation.</title>
        <authorList>
            <consortium name="The Broad Institute Genomics Platform"/>
            <consortium name="The Broad Institute Genome Sequencing Center for Infectious Disease"/>
            <person name="Wu L."/>
            <person name="Ma J."/>
        </authorList>
    </citation>
    <scope>NUCLEOTIDE SEQUENCE [LARGE SCALE GENOMIC DNA]</scope>
    <source>
        <strain evidence="16">CGMCC 4.1621</strain>
    </source>
</reference>
<evidence type="ECO:0000256" key="6">
    <source>
        <dbReference type="ARBA" id="ARBA00022989"/>
    </source>
</evidence>
<keyword evidence="16" id="KW-1185">Reference proteome</keyword>
<feature type="transmembrane region" description="Helical" evidence="14">
    <location>
        <begin position="6"/>
        <end position="25"/>
    </location>
</feature>
<comment type="function">
    <text evidence="13 14">Fluoride-specific ion channel. Important for reducing fluoride concentration in the cell, thus reducing its toxicity.</text>
</comment>
<sequence length="124" mass="13659">MKLTLFHILLVGCGGFLGAIGRFAISQYVNKKYSFKLPVATLIVNIVGSFMLGMMVGVEVAESIYLWLGVGLMGSFTTFSTFKLEGIQLHVDNKWNIFIIYNVVSYGGGLLLAYMGFALGRLYI</sequence>
<name>A0ABW2ENY1_9BACI</name>
<accession>A0ABW2ENY1</accession>
<dbReference type="HAMAP" id="MF_00454">
    <property type="entry name" value="FluC"/>
    <property type="match status" value="1"/>
</dbReference>
<evidence type="ECO:0000256" key="1">
    <source>
        <dbReference type="ARBA" id="ARBA00004651"/>
    </source>
</evidence>
<evidence type="ECO:0000256" key="10">
    <source>
        <dbReference type="ARBA" id="ARBA00023303"/>
    </source>
</evidence>
<keyword evidence="2 14" id="KW-0813">Transport</keyword>
<evidence type="ECO:0000256" key="14">
    <source>
        <dbReference type="HAMAP-Rule" id="MF_00454"/>
    </source>
</evidence>